<dbReference type="Proteomes" id="UP001056120">
    <property type="component" value="Linkage Group LG15"/>
</dbReference>
<comment type="caution">
    <text evidence="1">The sequence shown here is derived from an EMBL/GenBank/DDBJ whole genome shotgun (WGS) entry which is preliminary data.</text>
</comment>
<dbReference type="EMBL" id="CM042032">
    <property type="protein sequence ID" value="KAI3776913.1"/>
    <property type="molecule type" value="Genomic_DNA"/>
</dbReference>
<keyword evidence="2" id="KW-1185">Reference proteome</keyword>
<gene>
    <name evidence="1" type="ORF">L1987_46704</name>
</gene>
<proteinExistence type="predicted"/>
<organism evidence="1 2">
    <name type="scientific">Smallanthus sonchifolius</name>
    <dbReference type="NCBI Taxonomy" id="185202"/>
    <lineage>
        <taxon>Eukaryota</taxon>
        <taxon>Viridiplantae</taxon>
        <taxon>Streptophyta</taxon>
        <taxon>Embryophyta</taxon>
        <taxon>Tracheophyta</taxon>
        <taxon>Spermatophyta</taxon>
        <taxon>Magnoliopsida</taxon>
        <taxon>eudicotyledons</taxon>
        <taxon>Gunneridae</taxon>
        <taxon>Pentapetalae</taxon>
        <taxon>asterids</taxon>
        <taxon>campanulids</taxon>
        <taxon>Asterales</taxon>
        <taxon>Asteraceae</taxon>
        <taxon>Asteroideae</taxon>
        <taxon>Heliantheae alliance</taxon>
        <taxon>Millerieae</taxon>
        <taxon>Smallanthus</taxon>
    </lineage>
</organism>
<reference evidence="1 2" key="2">
    <citation type="journal article" date="2022" name="Mol. Ecol. Resour.">
        <title>The genomes of chicory, endive, great burdock and yacon provide insights into Asteraceae paleo-polyploidization history and plant inulin production.</title>
        <authorList>
            <person name="Fan W."/>
            <person name="Wang S."/>
            <person name="Wang H."/>
            <person name="Wang A."/>
            <person name="Jiang F."/>
            <person name="Liu H."/>
            <person name="Zhao H."/>
            <person name="Xu D."/>
            <person name="Zhang Y."/>
        </authorList>
    </citation>
    <scope>NUCLEOTIDE SEQUENCE [LARGE SCALE GENOMIC DNA]</scope>
    <source>
        <strain evidence="2">cv. Yunnan</strain>
        <tissue evidence="1">Leaves</tissue>
    </source>
</reference>
<evidence type="ECO:0000313" key="2">
    <source>
        <dbReference type="Proteomes" id="UP001056120"/>
    </source>
</evidence>
<evidence type="ECO:0000313" key="1">
    <source>
        <dbReference type="EMBL" id="KAI3776913.1"/>
    </source>
</evidence>
<protein>
    <submittedName>
        <fullName evidence="1">Uncharacterized protein</fullName>
    </submittedName>
</protein>
<sequence>MIIFFPSLMLICYLLSKLTSSKLRPPLPPGPTPLPYIGSIISMLRNKPTFRWIHKMMDKINTKILCIRLGNVHVIAVSDPKIALEFLKDTDGIFSSRPDSMSGNLTSGGYLDTVLAPMGDHWKKMRKILSREILSGARHKWLLKKRVEEDENILRYINNQCKINHGVTRGFVNVRIIAQQYSSNMVRKLIFGSRYFGKGSADGGPGDEEIEHVDSLWTILVYLNAFCVTDYFPWLRWITDFDGHEKIIRNAILMSRKYQDALIDERIQQWKDGVRTKQDDLLDVLITLEHTRLTADEIKAQILVRLTRFLFLFFLFWLGRHQSLFCAILINFGVVQDLILAGFDNVSNNIEWAMAEMINQPRILDKAIHELDCVVGKDRLVQESDLPSLNYIKSCVKEAFRLHPVAPFNVPHVTTADSTVAGYFIPKGSHVLVSRLGLGRNPEVWDEPLTFNPDRHMKSDKEVVLTDLNLGTFSFSTGRRGCPAVLLGSTMTTMLLARLVQGFTWELPPNEPHVDLKEKLHDLAKAKPLLALVKPRLPHHLYPTS</sequence>
<name>A0ACB9G1J3_9ASTR</name>
<accession>A0ACB9G1J3</accession>
<reference evidence="2" key="1">
    <citation type="journal article" date="2022" name="Mol. Ecol. Resour.">
        <title>The genomes of chicory, endive, great burdock and yacon provide insights into Asteraceae palaeo-polyploidization history and plant inulin production.</title>
        <authorList>
            <person name="Fan W."/>
            <person name="Wang S."/>
            <person name="Wang H."/>
            <person name="Wang A."/>
            <person name="Jiang F."/>
            <person name="Liu H."/>
            <person name="Zhao H."/>
            <person name="Xu D."/>
            <person name="Zhang Y."/>
        </authorList>
    </citation>
    <scope>NUCLEOTIDE SEQUENCE [LARGE SCALE GENOMIC DNA]</scope>
    <source>
        <strain evidence="2">cv. Yunnan</strain>
    </source>
</reference>